<dbReference type="EMBL" id="BA000001">
    <property type="protein sequence ID" value="BAA30686.1"/>
    <property type="molecule type" value="Genomic_DNA"/>
</dbReference>
<evidence type="ECO:0000313" key="2">
    <source>
        <dbReference type="Proteomes" id="UP000000752"/>
    </source>
</evidence>
<organism evidence="1 2">
    <name type="scientific">Pyrococcus horikoshii (strain ATCC 700860 / DSM 12428 / JCM 9974 / NBRC 100139 / OT-3)</name>
    <dbReference type="NCBI Taxonomy" id="70601"/>
    <lineage>
        <taxon>Archaea</taxon>
        <taxon>Methanobacteriati</taxon>
        <taxon>Methanobacteriota</taxon>
        <taxon>Thermococci</taxon>
        <taxon>Thermococcales</taxon>
        <taxon>Thermococcaceae</taxon>
        <taxon>Pyrococcus</taxon>
    </lineage>
</organism>
<dbReference type="AlphaFoldDB" id="O59275"/>
<evidence type="ECO:0000313" key="1">
    <source>
        <dbReference type="EMBL" id="BAA30686.1"/>
    </source>
</evidence>
<reference evidence="1 2" key="1">
    <citation type="journal article" date="1998" name="DNA Res.">
        <title>Complete sequence and gene organization of the genome of a hyper-thermophilic archaebacterium, Pyrococcus horikoshii OT3.</title>
        <authorList>
            <person name="Kawarabayasi Y."/>
            <person name="Sawada M."/>
            <person name="Horikawa H."/>
            <person name="Haikawa Y."/>
            <person name="Hino Y."/>
            <person name="Yamamoto S."/>
            <person name="Sekine M."/>
            <person name="Baba S."/>
            <person name="Kosugi H."/>
            <person name="Hosoyama A."/>
            <person name="Nagai Y."/>
            <person name="Sakai M."/>
            <person name="Ogura K."/>
            <person name="Otuka R."/>
            <person name="Nakazawa H."/>
            <person name="Takamiya M."/>
            <person name="Ohfuku Y."/>
            <person name="Funahashi T."/>
            <person name="Tanaka T."/>
            <person name="Kudoh Y."/>
            <person name="Yamazaki J."/>
            <person name="Kushida N."/>
            <person name="Oguchi A."/>
            <person name="Aoki K."/>
            <person name="Nakamura Y."/>
            <person name="Robb T.F."/>
            <person name="Horikoshi K."/>
            <person name="Masuchi Y."/>
            <person name="Shizuya H."/>
            <person name="Kikuchi H."/>
        </authorList>
    </citation>
    <scope>NUCLEOTIDE SEQUENCE [LARGE SCALE GENOMIC DNA]</scope>
    <source>
        <strain evidence="2">ATCC 700860 / DSM 12428 / JCM 9974 / NBRC 100139 / OT-3</strain>
    </source>
</reference>
<dbReference type="KEGG" id="pho:PH1574"/>
<accession>O59275</accession>
<dbReference type="PIR" id="F71035">
    <property type="entry name" value="F71035"/>
</dbReference>
<protein>
    <submittedName>
        <fullName evidence="1">Uncharacterized protein</fullName>
    </submittedName>
</protein>
<proteinExistence type="predicted"/>
<gene>
    <name evidence="1" type="ordered locus">PH1574</name>
</gene>
<name>O59275_PYRHO</name>
<dbReference type="EnsemblBacteria" id="BAA30686">
    <property type="protein sequence ID" value="BAA30686"/>
    <property type="gene ID" value="BAA30686"/>
</dbReference>
<keyword evidence="2" id="KW-1185">Reference proteome</keyword>
<dbReference type="Proteomes" id="UP000000752">
    <property type="component" value="Chromosome"/>
</dbReference>
<sequence>MKALALSTKFEPKTPLSSSSLSWAIIEVPSIPAPFVRIIASPGLGFGTTRFSFSTSPSIVPTTIGFFNPGVTSVWPPTIDIPIPSATSRTSSIMVMTSLNSEPSGSSIVTKNHFGLAPKVATSFAFILTA</sequence>